<dbReference type="GO" id="GO:0034475">
    <property type="term" value="P:U4 snRNA 3'-end processing"/>
    <property type="evidence" value="ECO:0007669"/>
    <property type="project" value="TreeGrafter"/>
</dbReference>
<evidence type="ECO:0000313" key="10">
    <source>
        <dbReference type="Proteomes" id="UP000242180"/>
    </source>
</evidence>
<dbReference type="InterPro" id="IPR050590">
    <property type="entry name" value="Exosome_comp_Rrp42_subfam"/>
</dbReference>
<dbReference type="AlphaFoldDB" id="A0A1X2HAC2"/>
<dbReference type="GO" id="GO:0005840">
    <property type="term" value="C:ribosome"/>
    <property type="evidence" value="ECO:0007669"/>
    <property type="project" value="UniProtKB-KW"/>
</dbReference>
<dbReference type="GO" id="GO:0000177">
    <property type="term" value="C:cytoplasmic exosome (RNase complex)"/>
    <property type="evidence" value="ECO:0007669"/>
    <property type="project" value="TreeGrafter"/>
</dbReference>
<dbReference type="Proteomes" id="UP000242180">
    <property type="component" value="Unassembled WGS sequence"/>
</dbReference>
<dbReference type="GO" id="GO:0005730">
    <property type="term" value="C:nucleolus"/>
    <property type="evidence" value="ECO:0007669"/>
    <property type="project" value="UniProtKB-SubCell"/>
</dbReference>
<dbReference type="Gene3D" id="3.30.230.70">
    <property type="entry name" value="GHMP Kinase, N-terminal domain"/>
    <property type="match status" value="1"/>
</dbReference>
<dbReference type="SUPFAM" id="SSF55666">
    <property type="entry name" value="Ribonuclease PH domain 2-like"/>
    <property type="match status" value="1"/>
</dbReference>
<dbReference type="GO" id="GO:0035925">
    <property type="term" value="F:mRNA 3'-UTR AU-rich region binding"/>
    <property type="evidence" value="ECO:0007669"/>
    <property type="project" value="TreeGrafter"/>
</dbReference>
<dbReference type="GO" id="GO:0071038">
    <property type="term" value="P:TRAMP-dependent tRNA surveillance pathway"/>
    <property type="evidence" value="ECO:0007669"/>
    <property type="project" value="TreeGrafter"/>
</dbReference>
<dbReference type="OMA" id="YNTRIPK"/>
<dbReference type="OrthoDB" id="272245at2759"/>
<evidence type="ECO:0000259" key="7">
    <source>
        <dbReference type="Pfam" id="PF01138"/>
    </source>
</evidence>
<evidence type="ECO:0000256" key="4">
    <source>
        <dbReference type="ARBA" id="ARBA00022490"/>
    </source>
</evidence>
<dbReference type="GO" id="GO:0071028">
    <property type="term" value="P:nuclear mRNA surveillance"/>
    <property type="evidence" value="ECO:0007669"/>
    <property type="project" value="TreeGrafter"/>
</dbReference>
<proteinExistence type="inferred from homology"/>
<evidence type="ECO:0000256" key="5">
    <source>
        <dbReference type="ARBA" id="ARBA00022835"/>
    </source>
</evidence>
<evidence type="ECO:0000313" key="9">
    <source>
        <dbReference type="EMBL" id="ORY95595.1"/>
    </source>
</evidence>
<dbReference type="InterPro" id="IPR015847">
    <property type="entry name" value="ExoRNase_PH_dom2"/>
</dbReference>
<keyword evidence="4" id="KW-0963">Cytoplasm</keyword>
<dbReference type="GO" id="GO:0034473">
    <property type="term" value="P:U1 snRNA 3'-end processing"/>
    <property type="evidence" value="ECO:0007669"/>
    <property type="project" value="TreeGrafter"/>
</dbReference>
<keyword evidence="5" id="KW-0271">Exosome</keyword>
<dbReference type="InterPro" id="IPR001247">
    <property type="entry name" value="ExoRNase_PH_dom1"/>
</dbReference>
<dbReference type="GO" id="GO:0071035">
    <property type="term" value="P:nuclear polyadenylation-dependent rRNA catabolic process"/>
    <property type="evidence" value="ECO:0007669"/>
    <property type="project" value="TreeGrafter"/>
</dbReference>
<dbReference type="InterPro" id="IPR036345">
    <property type="entry name" value="ExoRNase_PH_dom2_sf"/>
</dbReference>
<dbReference type="Pfam" id="PF01138">
    <property type="entry name" value="RNase_PH"/>
    <property type="match status" value="1"/>
</dbReference>
<gene>
    <name evidence="9" type="ORF">BCR43DRAFT_493243</name>
</gene>
<dbReference type="SUPFAM" id="SSF54211">
    <property type="entry name" value="Ribosomal protein S5 domain 2-like"/>
    <property type="match status" value="1"/>
</dbReference>
<accession>A0A1X2HAC2</accession>
<dbReference type="PANTHER" id="PTHR11097:SF8">
    <property type="entry name" value="EXOSOME COMPLEX COMPONENT RRP42"/>
    <property type="match status" value="1"/>
</dbReference>
<evidence type="ECO:0000259" key="8">
    <source>
        <dbReference type="Pfam" id="PF03725"/>
    </source>
</evidence>
<dbReference type="GO" id="GO:0034476">
    <property type="term" value="P:U5 snRNA 3'-end processing"/>
    <property type="evidence" value="ECO:0007669"/>
    <property type="project" value="TreeGrafter"/>
</dbReference>
<comment type="caution">
    <text evidence="9">The sequence shown here is derived from an EMBL/GenBank/DDBJ whole genome shotgun (WGS) entry which is preliminary data.</text>
</comment>
<evidence type="ECO:0000256" key="3">
    <source>
        <dbReference type="ARBA" id="ARBA00006678"/>
    </source>
</evidence>
<dbReference type="InterPro" id="IPR020568">
    <property type="entry name" value="Ribosomal_Su5_D2-typ_SF"/>
</dbReference>
<dbReference type="PANTHER" id="PTHR11097">
    <property type="entry name" value="EXOSOME COMPLEX EXONUCLEASE RIBOSOMAL RNA PROCESSING PROTEIN"/>
    <property type="match status" value="1"/>
</dbReference>
<reference evidence="9 10" key="1">
    <citation type="submission" date="2016-07" db="EMBL/GenBank/DDBJ databases">
        <title>Pervasive Adenine N6-methylation of Active Genes in Fungi.</title>
        <authorList>
            <consortium name="DOE Joint Genome Institute"/>
            <person name="Mondo S.J."/>
            <person name="Dannebaum R.O."/>
            <person name="Kuo R.C."/>
            <person name="Labutti K."/>
            <person name="Haridas S."/>
            <person name="Kuo A."/>
            <person name="Salamov A."/>
            <person name="Ahrendt S.R."/>
            <person name="Lipzen A."/>
            <person name="Sullivan W."/>
            <person name="Andreopoulos W.B."/>
            <person name="Clum A."/>
            <person name="Lindquist E."/>
            <person name="Daum C."/>
            <person name="Ramamoorthy G.K."/>
            <person name="Gryganskyi A."/>
            <person name="Culley D."/>
            <person name="Magnuson J.K."/>
            <person name="James T.Y."/>
            <person name="O'Malley M.A."/>
            <person name="Stajich J.E."/>
            <person name="Spatafora J.W."/>
            <person name="Visel A."/>
            <person name="Grigoriev I.V."/>
        </authorList>
    </citation>
    <scope>NUCLEOTIDE SEQUENCE [LARGE SCALE GENOMIC DNA]</scope>
    <source>
        <strain evidence="9 10">NRRL 2496</strain>
    </source>
</reference>
<feature type="domain" description="Exoribonuclease phosphorolytic" evidence="8">
    <location>
        <begin position="200"/>
        <end position="262"/>
    </location>
</feature>
<dbReference type="GO" id="GO:0000176">
    <property type="term" value="C:nuclear exosome (RNase complex)"/>
    <property type="evidence" value="ECO:0007669"/>
    <property type="project" value="TreeGrafter"/>
</dbReference>
<keyword evidence="9" id="KW-0687">Ribonucleoprotein</keyword>
<dbReference type="Pfam" id="PF03725">
    <property type="entry name" value="RNase_PH_C"/>
    <property type="match status" value="1"/>
</dbReference>
<dbReference type="CDD" id="cd11367">
    <property type="entry name" value="RNase_PH_RRP42"/>
    <property type="match status" value="1"/>
</dbReference>
<protein>
    <recommendedName>
        <fullName evidence="6">Ribosomal RNA-processing protein 42</fullName>
    </recommendedName>
</protein>
<keyword evidence="9" id="KW-0689">Ribosomal protein</keyword>
<dbReference type="InParanoid" id="A0A1X2HAC2"/>
<feature type="domain" description="Exoribonuclease phosphorolytic" evidence="7">
    <location>
        <begin position="32"/>
        <end position="167"/>
    </location>
</feature>
<comment type="subcellular location">
    <subcellularLocation>
        <location evidence="1">Cytoplasm</location>
    </subcellularLocation>
    <subcellularLocation>
        <location evidence="2">Nucleus</location>
        <location evidence="2">Nucleolus</location>
    </subcellularLocation>
</comment>
<dbReference type="GO" id="GO:0016075">
    <property type="term" value="P:rRNA catabolic process"/>
    <property type="evidence" value="ECO:0007669"/>
    <property type="project" value="TreeGrafter"/>
</dbReference>
<comment type="similarity">
    <text evidence="3">Belongs to the RNase PH family.</text>
</comment>
<sequence length="303" mass="33088">MPAPLLSPAERDYITQGIETDCRADGRGCLDYRHFVLETGVLSQTSGSARCRLGDSDVLVGVKVEVGEIEYGQPNEGRVVCNVECSPSASQQFEGRGADDINNQLTLSMDRLFNGPQSGIDVSSLCIIPGQQCWVIYIDAMVMDCGGNLFDCIAFTTRAALFDTRIPRTEVQDMGDGEFEFEVMDDIEDATPVPGWAQSPVAITMYKIGERYVIDPTLLEELCSQATLTVAINKDGQLCGMEKGQSGGINPSLLTEMTQMATTLGKSFIEQLDAKLADDERRVQEERAQGKQVRKLGFFAAVI</sequence>
<evidence type="ECO:0000256" key="1">
    <source>
        <dbReference type="ARBA" id="ARBA00004496"/>
    </source>
</evidence>
<dbReference type="InterPro" id="IPR027408">
    <property type="entry name" value="PNPase/RNase_PH_dom_sf"/>
</dbReference>
<organism evidence="9 10">
    <name type="scientific">Syncephalastrum racemosum</name>
    <name type="common">Filamentous fungus</name>
    <dbReference type="NCBI Taxonomy" id="13706"/>
    <lineage>
        <taxon>Eukaryota</taxon>
        <taxon>Fungi</taxon>
        <taxon>Fungi incertae sedis</taxon>
        <taxon>Mucoromycota</taxon>
        <taxon>Mucoromycotina</taxon>
        <taxon>Mucoromycetes</taxon>
        <taxon>Mucorales</taxon>
        <taxon>Syncephalastraceae</taxon>
        <taxon>Syncephalastrum</taxon>
    </lineage>
</organism>
<dbReference type="GO" id="GO:0000467">
    <property type="term" value="P:exonucleolytic trimming to generate mature 3'-end of 5.8S rRNA from tricistronic rRNA transcript (SSU-rRNA, 5.8S rRNA, LSU-rRNA)"/>
    <property type="evidence" value="ECO:0007669"/>
    <property type="project" value="TreeGrafter"/>
</dbReference>
<keyword evidence="10" id="KW-1185">Reference proteome</keyword>
<dbReference type="STRING" id="13706.A0A1X2HAC2"/>
<name>A0A1X2HAC2_SYNRA</name>
<evidence type="ECO:0000256" key="2">
    <source>
        <dbReference type="ARBA" id="ARBA00004604"/>
    </source>
</evidence>
<evidence type="ECO:0000256" key="6">
    <source>
        <dbReference type="ARBA" id="ARBA00042523"/>
    </source>
</evidence>
<dbReference type="EMBL" id="MCGN01000006">
    <property type="protein sequence ID" value="ORY95595.1"/>
    <property type="molecule type" value="Genomic_DNA"/>
</dbReference>